<dbReference type="NCBIfam" id="TIGR01695">
    <property type="entry name" value="murJ_mviN"/>
    <property type="match status" value="1"/>
</dbReference>
<feature type="transmembrane region" description="Helical" evidence="8">
    <location>
        <begin position="54"/>
        <end position="84"/>
    </location>
</feature>
<organism evidence="9 10">
    <name type="scientific">Candidatus Woesebacteria bacterium RIFCSPHIGHO2_01_FULL_37_10</name>
    <dbReference type="NCBI Taxonomy" id="1802489"/>
    <lineage>
        <taxon>Bacteria</taxon>
        <taxon>Candidatus Woeseibacteriota</taxon>
    </lineage>
</organism>
<feature type="transmembrane region" description="Helical" evidence="8">
    <location>
        <begin position="451"/>
        <end position="473"/>
    </location>
</feature>
<feature type="transmembrane region" description="Helical" evidence="8">
    <location>
        <begin position="12"/>
        <end position="34"/>
    </location>
</feature>
<feature type="transmembrane region" description="Helical" evidence="8">
    <location>
        <begin position="140"/>
        <end position="163"/>
    </location>
</feature>
<dbReference type="AlphaFoldDB" id="A0A1F7XSQ6"/>
<dbReference type="PANTHER" id="PTHR47019:SF1">
    <property type="entry name" value="LIPID II FLIPPASE MURJ"/>
    <property type="match status" value="1"/>
</dbReference>
<dbReference type="GO" id="GO:0034204">
    <property type="term" value="P:lipid translocation"/>
    <property type="evidence" value="ECO:0007669"/>
    <property type="project" value="TreeGrafter"/>
</dbReference>
<protein>
    <recommendedName>
        <fullName evidence="8">Probable lipid II flippase MurJ</fullName>
    </recommendedName>
</protein>
<dbReference type="Proteomes" id="UP000178446">
    <property type="component" value="Unassembled WGS sequence"/>
</dbReference>
<dbReference type="GO" id="GO:0071555">
    <property type="term" value="P:cell wall organization"/>
    <property type="evidence" value="ECO:0007669"/>
    <property type="project" value="UniProtKB-KW"/>
</dbReference>
<proteinExistence type="inferred from homology"/>
<accession>A0A1F7XSQ6</accession>
<evidence type="ECO:0000313" key="10">
    <source>
        <dbReference type="Proteomes" id="UP000178446"/>
    </source>
</evidence>
<feature type="transmembrane region" description="Helical" evidence="8">
    <location>
        <begin position="417"/>
        <end position="439"/>
    </location>
</feature>
<sequence>MVNKLIKKGRDFFVAPQSSVLTAATVIMVMVVASRVLGLVRQRTLAHFFSPDDLALFFAAFRLPDLIFEVLVYGTFSSAFIPVFTRAVKKGNHEAWKIASVTVNIGLIIFIFLTLIIGGFAGPLYGLIAPGFSISQRETIVSLTRILFAAQGFFVISYVLTGVLESLRRFLIPALAPLFYNLGIILGTIFLQDKLGLLGPTIGVVIGAFIHFAIQLPIAMKLGFRFSFSLRISEGVKKIGKLAAPRILEVSFLQISKMFELFFSSLVSTAAYTYFTFGNTLQLLPVGLFGTSIAKAALPTLSSYAEDITRFRKTLFSALYDMSFLIIPIATAFIILRIPIVRLVYGTDIFSWEATVQTGYVLSAFGVGVFFQAASALLARSFYALHNTRTPVLVSIFSILLVIICDFIFIRVLRIDIWGLAAAFSIGSAVQATTLFYLINKKLINGSFVKSISPILKSVIAATMSGLVMYFLLKIFDRSVWVKRISFLGKVEATKYFPFDKFVLDTRYTFNLLILTAVVSVVGGIVYIAIAILLKSEQVWNFFNLIKRIFIRRKVTPIPKEEETVSPTPTDMAN</sequence>
<feature type="transmembrane region" description="Helical" evidence="8">
    <location>
        <begin position="170"/>
        <end position="191"/>
    </location>
</feature>
<reference evidence="9 10" key="1">
    <citation type="journal article" date="2016" name="Nat. Commun.">
        <title>Thousands of microbial genomes shed light on interconnected biogeochemical processes in an aquifer system.</title>
        <authorList>
            <person name="Anantharaman K."/>
            <person name="Brown C.T."/>
            <person name="Hug L.A."/>
            <person name="Sharon I."/>
            <person name="Castelle C.J."/>
            <person name="Probst A.J."/>
            <person name="Thomas B.C."/>
            <person name="Singh A."/>
            <person name="Wilkins M.J."/>
            <person name="Karaoz U."/>
            <person name="Brodie E.L."/>
            <person name="Williams K.H."/>
            <person name="Hubbard S.S."/>
            <person name="Banfield J.F."/>
        </authorList>
    </citation>
    <scope>NUCLEOTIDE SEQUENCE [LARGE SCALE GENOMIC DNA]</scope>
</reference>
<comment type="pathway">
    <text evidence="8">Cell wall biogenesis; peptidoglycan biosynthesis.</text>
</comment>
<dbReference type="CDD" id="cd13123">
    <property type="entry name" value="MATE_MurJ_like"/>
    <property type="match status" value="1"/>
</dbReference>
<evidence type="ECO:0000256" key="7">
    <source>
        <dbReference type="ARBA" id="ARBA00023136"/>
    </source>
</evidence>
<dbReference type="Pfam" id="PF03023">
    <property type="entry name" value="MurJ"/>
    <property type="match status" value="1"/>
</dbReference>
<feature type="transmembrane region" description="Helical" evidence="8">
    <location>
        <begin position="508"/>
        <end position="534"/>
    </location>
</feature>
<dbReference type="GO" id="GO:0015648">
    <property type="term" value="F:lipid-linked peptidoglycan transporter activity"/>
    <property type="evidence" value="ECO:0007669"/>
    <property type="project" value="UniProtKB-UniRule"/>
</dbReference>
<feature type="transmembrane region" description="Helical" evidence="8">
    <location>
        <begin position="319"/>
        <end position="340"/>
    </location>
</feature>
<keyword evidence="8" id="KW-0813">Transport</keyword>
<dbReference type="InterPro" id="IPR004268">
    <property type="entry name" value="MurJ"/>
</dbReference>
<dbReference type="UniPathway" id="UPA00219"/>
<keyword evidence="7 8" id="KW-0472">Membrane</keyword>
<keyword evidence="2 8" id="KW-1003">Cell membrane</keyword>
<keyword evidence="5 8" id="KW-0573">Peptidoglycan synthesis</keyword>
<feature type="transmembrane region" description="Helical" evidence="8">
    <location>
        <begin position="391"/>
        <end position="411"/>
    </location>
</feature>
<comment type="similarity">
    <text evidence="8">Belongs to the MurJ/MviN family.</text>
</comment>
<feature type="transmembrane region" description="Helical" evidence="8">
    <location>
        <begin position="105"/>
        <end position="128"/>
    </location>
</feature>
<evidence type="ECO:0000256" key="1">
    <source>
        <dbReference type="ARBA" id="ARBA00004651"/>
    </source>
</evidence>
<dbReference type="PANTHER" id="PTHR47019">
    <property type="entry name" value="LIPID II FLIPPASE MURJ"/>
    <property type="match status" value="1"/>
</dbReference>
<dbReference type="EMBL" id="MGGB01000058">
    <property type="protein sequence ID" value="OGM18056.1"/>
    <property type="molecule type" value="Genomic_DNA"/>
</dbReference>
<evidence type="ECO:0000256" key="6">
    <source>
        <dbReference type="ARBA" id="ARBA00022989"/>
    </source>
</evidence>
<dbReference type="GO" id="GO:0008360">
    <property type="term" value="P:regulation of cell shape"/>
    <property type="evidence" value="ECO:0007669"/>
    <property type="project" value="UniProtKB-KW"/>
</dbReference>
<dbReference type="GO" id="GO:0009252">
    <property type="term" value="P:peptidoglycan biosynthetic process"/>
    <property type="evidence" value="ECO:0007669"/>
    <property type="project" value="UniProtKB-UniRule"/>
</dbReference>
<evidence type="ECO:0000256" key="8">
    <source>
        <dbReference type="HAMAP-Rule" id="MF_02078"/>
    </source>
</evidence>
<comment type="caution">
    <text evidence="9">The sequence shown here is derived from an EMBL/GenBank/DDBJ whole genome shotgun (WGS) entry which is preliminary data.</text>
</comment>
<comment type="subcellular location">
    <subcellularLocation>
        <location evidence="1 8">Cell membrane</location>
        <topology evidence="1 8">Multi-pass membrane protein</topology>
    </subcellularLocation>
</comment>
<keyword evidence="4 8" id="KW-0133">Cell shape</keyword>
<evidence type="ECO:0000256" key="5">
    <source>
        <dbReference type="ARBA" id="ARBA00022984"/>
    </source>
</evidence>
<name>A0A1F7XSQ6_9BACT</name>
<feature type="transmembrane region" description="Helical" evidence="8">
    <location>
        <begin position="197"/>
        <end position="219"/>
    </location>
</feature>
<feature type="transmembrane region" description="Helical" evidence="8">
    <location>
        <begin position="360"/>
        <end position="379"/>
    </location>
</feature>
<keyword evidence="3 8" id="KW-0812">Transmembrane</keyword>
<evidence type="ECO:0000256" key="4">
    <source>
        <dbReference type="ARBA" id="ARBA00022960"/>
    </source>
</evidence>
<evidence type="ECO:0000256" key="2">
    <source>
        <dbReference type="ARBA" id="ARBA00022475"/>
    </source>
</evidence>
<comment type="function">
    <text evidence="8">Involved in peptidoglycan biosynthesis. Transports lipid-linked peptidoglycan precursors from the inner to the outer leaflet of the cytoplasmic membrane.</text>
</comment>
<evidence type="ECO:0000256" key="3">
    <source>
        <dbReference type="ARBA" id="ARBA00022692"/>
    </source>
</evidence>
<keyword evidence="8" id="KW-0961">Cell wall biogenesis/degradation</keyword>
<dbReference type="InterPro" id="IPR051050">
    <property type="entry name" value="Lipid_II_flippase_MurJ/MviN"/>
</dbReference>
<evidence type="ECO:0000313" key="9">
    <source>
        <dbReference type="EMBL" id="OGM18056.1"/>
    </source>
</evidence>
<dbReference type="GO" id="GO:0005886">
    <property type="term" value="C:plasma membrane"/>
    <property type="evidence" value="ECO:0007669"/>
    <property type="project" value="UniProtKB-SubCell"/>
</dbReference>
<dbReference type="HAMAP" id="MF_02078">
    <property type="entry name" value="MurJ_MviN"/>
    <property type="match status" value="1"/>
</dbReference>
<keyword evidence="6 8" id="KW-1133">Transmembrane helix</keyword>
<gene>
    <name evidence="8" type="primary">murJ</name>
    <name evidence="9" type="ORF">A2685_03045</name>
</gene>
<dbReference type="PRINTS" id="PR01806">
    <property type="entry name" value="VIRFACTRMVIN"/>
</dbReference>